<reference evidence="8 9" key="1">
    <citation type="journal article" date="2023" name="Res Sq">
        <title>Genomic and morphological characterization of Knufia obscura isolated from the Mars 2020 spacecraft assembly facility.</title>
        <authorList>
            <person name="Chander A.M."/>
            <person name="Teixeira M.M."/>
            <person name="Singh N.K."/>
            <person name="Williams M.P."/>
            <person name="Parker C.W."/>
            <person name="Leo P."/>
            <person name="Stajich J.E."/>
            <person name="Torok T."/>
            <person name="Tighe S."/>
            <person name="Mason C.E."/>
            <person name="Venkateswaran K."/>
        </authorList>
    </citation>
    <scope>NUCLEOTIDE SEQUENCE [LARGE SCALE GENOMIC DNA]</scope>
    <source>
        <strain evidence="8 9">CCFEE 5817</strain>
    </source>
</reference>
<dbReference type="Pfam" id="PF20652">
    <property type="entry name" value="Sec8_C"/>
    <property type="match status" value="1"/>
</dbReference>
<comment type="function">
    <text evidence="4">Component of the exocyst complex involved in the docking of exocytic vesicles with fusion sites on the plasma membrane.</text>
</comment>
<feature type="compositionally biased region" description="Basic and acidic residues" evidence="5">
    <location>
        <begin position="189"/>
        <end position="198"/>
    </location>
</feature>
<feature type="region of interest" description="Disordered" evidence="5">
    <location>
        <begin position="1"/>
        <end position="241"/>
    </location>
</feature>
<feature type="region of interest" description="Disordered" evidence="5">
    <location>
        <begin position="1057"/>
        <end position="1104"/>
    </location>
</feature>
<feature type="domain" description="Exocyst complex component Sec8 N-terminal" evidence="6">
    <location>
        <begin position="242"/>
        <end position="381"/>
    </location>
</feature>
<dbReference type="RefSeq" id="XP_064730245.1">
    <property type="nucleotide sequence ID" value="XM_064874523.1"/>
</dbReference>
<feature type="compositionally biased region" description="Low complexity" evidence="5">
    <location>
        <begin position="18"/>
        <end position="53"/>
    </location>
</feature>
<dbReference type="EMBL" id="JAVHJV010000006">
    <property type="protein sequence ID" value="KAK5942155.1"/>
    <property type="molecule type" value="Genomic_DNA"/>
</dbReference>
<proteinExistence type="inferred from homology"/>
<feature type="domain" description="Exocyst complex component Sec8 middle helical bundle" evidence="7">
    <location>
        <begin position="495"/>
        <end position="746"/>
    </location>
</feature>
<keyword evidence="8" id="KW-0031">Aminopeptidase</keyword>
<accession>A0ABR0RPC5</accession>
<evidence type="ECO:0000259" key="7">
    <source>
        <dbReference type="Pfam" id="PF20652"/>
    </source>
</evidence>
<dbReference type="Pfam" id="PF04048">
    <property type="entry name" value="Sec8_N"/>
    <property type="match status" value="1"/>
</dbReference>
<dbReference type="InterPro" id="IPR039682">
    <property type="entry name" value="Sec8/EXOC4"/>
</dbReference>
<gene>
    <name evidence="8" type="primary">SEC8</name>
    <name evidence="8" type="ORF">PMZ80_006110</name>
</gene>
<feature type="compositionally biased region" description="Polar residues" evidence="5">
    <location>
        <begin position="213"/>
        <end position="223"/>
    </location>
</feature>
<keyword evidence="2 4" id="KW-0268">Exocytosis</keyword>
<comment type="similarity">
    <text evidence="4">Belongs to the SEC8 family.</text>
</comment>
<evidence type="ECO:0000256" key="3">
    <source>
        <dbReference type="ARBA" id="ARBA00022927"/>
    </source>
</evidence>
<evidence type="ECO:0000256" key="1">
    <source>
        <dbReference type="ARBA" id="ARBA00022448"/>
    </source>
</evidence>
<feature type="compositionally biased region" description="Gly residues" evidence="5">
    <location>
        <begin position="131"/>
        <end position="140"/>
    </location>
</feature>
<protein>
    <recommendedName>
        <fullName evidence="4">Exocyst complex component Sec8</fullName>
    </recommendedName>
</protein>
<dbReference type="InterPro" id="IPR007191">
    <property type="entry name" value="Sec8_exocyst_N"/>
</dbReference>
<name>A0ABR0RPC5_9EURO</name>
<dbReference type="GO" id="GO:0004177">
    <property type="term" value="F:aminopeptidase activity"/>
    <property type="evidence" value="ECO:0007669"/>
    <property type="project" value="UniProtKB-KW"/>
</dbReference>
<feature type="compositionally biased region" description="Polar residues" evidence="5">
    <location>
        <begin position="1083"/>
        <end position="1094"/>
    </location>
</feature>
<sequence>MSGNNPYAVNGYGSSNAPSNPYGSNPYGGNNPYASEPYSNQNNATASSASVNSYGSGPRNDRSRPPGNGLPSSAANPYGRAPPPRRERPQERDRSPAPQNLNNPYEGAPQRPRSPVPANPYAQADPAPSRAGGGGYGGLGPPQPDPEFDRRGALSPRPRTSGAGQDGGYGNTGDRVQSQGDSRSRERRARSDAADRDMMPPPQARPDRPPMPKQQSSARQPANDTAYGGNRSYSSGRPTKSMDEILRHIQNSWNMMEGDECIPVKVALQLADPSSLGLGDREHDFADTHVDLQKSLKSVVNEHYADFNSAVGTYHKIQSSIKESQSRVRYLKNGLSSVKGGMLTTRPELRDLAEQSGQLDELLLTINQMEALRELPSKLEEKINEKRWIGAVDILGEALISSRKSGLDDIGAMSDLRSYFASQESSLIDMLVEELHDHLYLKSPYCSERWRGRKVGSAEANPRDSFGGNAWDRPVYHFLAALDTKKAMTEDASKNPESDTFYYIQMIVEALNQRGYLEELVSRIEQRLPVELYKVVERTNQEIDAKHPSHLRTSGSKKSRKSIILQAGETDSKVLSDFLWTLYAKFEAIAEGHRVLHEVVLGIVERENLAKPEQYGASFKELWKLYQMEIRQLLHDYLATDGDLGGANKQSIAAGDVFARQPRDKNKRMFKLSEMDEKSSDIKTEEEELDEILKSSVPGLVTKSKNKDGTTSLLGDRGTSDGTAAGHKLLIEPSVFNMTILLPPSLTFLQHLKDIVPQTSNIPMSTLTSFLDDFLINVFHPQLEEAVTDLCTENMVDFEAFMEDSRWSKHSPHPIFKGTVGFMSLVQAFSAMLSAIPQDQMFTQLVITQLFKYYDRCYGFYKNIVSRVSQANQAGGIHTTVMKAAAGYADEGDIRETTLSLWNNKNMDRAARSDLMRKEVQLLIAASKATPIQAYDIISDPKSVHQLALVYNSMQWLSASLQQLRHVETTTGKTHSRNTSLTGQHTARRWTLITNLKTGGQTSSLSPQSTQVYLPLTSETAVPFDETLTSFRGLATKALLTLHLDIRCGIIHQLGRALRPPNSGNDTPAANPTLTSPTSNTPQSATPQPTTRESTPPPLDSGLYPFVLAAPPTSASPLILDLNNDLIHFEANITSYLGRKERRFILAGLGRLVDRYLVVGADFVGVMNRHGAERMRVDGMVVQQVLRGLGVSGKRDEGREGEGDTAGVGLGIEQTAAQRDAEVDGDDALLSSSSRYYELFLQGPDSIMAYVRERKGMGEGGVGYSYDELRTLVELCFSSSVRGTDREESIKARKRMGEVLLGLGEVMWDS</sequence>
<evidence type="ECO:0000256" key="4">
    <source>
        <dbReference type="RuleBase" id="RU367079"/>
    </source>
</evidence>
<dbReference type="GeneID" id="89999559"/>
<evidence type="ECO:0000313" key="8">
    <source>
        <dbReference type="EMBL" id="KAK5942155.1"/>
    </source>
</evidence>
<evidence type="ECO:0000313" key="9">
    <source>
        <dbReference type="Proteomes" id="UP001334248"/>
    </source>
</evidence>
<dbReference type="PANTHER" id="PTHR14146:SF0">
    <property type="entry name" value="EXOCYST COMPLEX COMPONENT 4"/>
    <property type="match status" value="1"/>
</dbReference>
<keyword evidence="8" id="KW-0378">Hydrolase</keyword>
<keyword evidence="1 4" id="KW-0813">Transport</keyword>
<keyword evidence="8" id="KW-0645">Protease</keyword>
<comment type="caution">
    <text evidence="8">The sequence shown here is derived from an EMBL/GenBank/DDBJ whole genome shotgun (WGS) entry which is preliminary data.</text>
</comment>
<feature type="compositionally biased region" description="Low complexity" evidence="5">
    <location>
        <begin position="1071"/>
        <end position="1082"/>
    </location>
</feature>
<evidence type="ECO:0000256" key="2">
    <source>
        <dbReference type="ARBA" id="ARBA00022483"/>
    </source>
</evidence>
<keyword evidence="3 4" id="KW-0653">Protein transport</keyword>
<feature type="compositionally biased region" description="Polar residues" evidence="5">
    <location>
        <begin position="1"/>
        <end position="17"/>
    </location>
</feature>
<organism evidence="8 9">
    <name type="scientific">Knufia obscura</name>
    <dbReference type="NCBI Taxonomy" id="1635080"/>
    <lineage>
        <taxon>Eukaryota</taxon>
        <taxon>Fungi</taxon>
        <taxon>Dikarya</taxon>
        <taxon>Ascomycota</taxon>
        <taxon>Pezizomycotina</taxon>
        <taxon>Eurotiomycetes</taxon>
        <taxon>Chaetothyriomycetidae</taxon>
        <taxon>Chaetothyriales</taxon>
        <taxon>Trichomeriaceae</taxon>
        <taxon>Knufia</taxon>
    </lineage>
</organism>
<dbReference type="PANTHER" id="PTHR14146">
    <property type="entry name" value="EXOCYST COMPLEX COMPONENT 4"/>
    <property type="match status" value="1"/>
</dbReference>
<evidence type="ECO:0000256" key="5">
    <source>
        <dbReference type="SAM" id="MobiDB-lite"/>
    </source>
</evidence>
<dbReference type="InterPro" id="IPR048630">
    <property type="entry name" value="Sec8_M"/>
</dbReference>
<feature type="compositionally biased region" description="Basic and acidic residues" evidence="5">
    <location>
        <begin position="84"/>
        <end position="95"/>
    </location>
</feature>
<evidence type="ECO:0000259" key="6">
    <source>
        <dbReference type="Pfam" id="PF04048"/>
    </source>
</evidence>
<keyword evidence="9" id="KW-1185">Reference proteome</keyword>
<dbReference type="Proteomes" id="UP001334248">
    <property type="component" value="Unassembled WGS sequence"/>
</dbReference>